<evidence type="ECO:0000313" key="6">
    <source>
        <dbReference type="EMBL" id="MBH9577044.1"/>
    </source>
</evidence>
<accession>A0A931J072</accession>
<dbReference type="SUPFAM" id="SSF51316">
    <property type="entry name" value="Mss4-like"/>
    <property type="match status" value="1"/>
</dbReference>
<evidence type="ECO:0000313" key="7">
    <source>
        <dbReference type="Proteomes" id="UP000613266"/>
    </source>
</evidence>
<evidence type="ECO:0000259" key="5">
    <source>
        <dbReference type="PROSITE" id="PS51891"/>
    </source>
</evidence>
<dbReference type="Pfam" id="PF04828">
    <property type="entry name" value="GFA"/>
    <property type="match status" value="1"/>
</dbReference>
<sequence length="145" mass="15498">MLQGECNCGTVRFEIDGDPGGIYVCHCSICRRATGANGIAVLVVPKKRLRWLQGQEAIAQWSKPGADWHTWFCRHCGARVPGENDANTLFVPAGTISVGGEGLRVRHHLFVGSKAGWEVIGDDGAERHREGLRSPPPGASAPAGT</sequence>
<dbReference type="EMBL" id="JAEDAK010000005">
    <property type="protein sequence ID" value="MBH9577044.1"/>
    <property type="molecule type" value="Genomic_DNA"/>
</dbReference>
<protein>
    <submittedName>
        <fullName evidence="6">GFA family protein</fullName>
    </submittedName>
</protein>
<dbReference type="GO" id="GO:0046872">
    <property type="term" value="F:metal ion binding"/>
    <property type="evidence" value="ECO:0007669"/>
    <property type="project" value="UniProtKB-KW"/>
</dbReference>
<dbReference type="AlphaFoldDB" id="A0A931J072"/>
<dbReference type="PANTHER" id="PTHR33337:SF40">
    <property type="entry name" value="CENP-V_GFA DOMAIN-CONTAINING PROTEIN-RELATED"/>
    <property type="match status" value="1"/>
</dbReference>
<evidence type="ECO:0000256" key="4">
    <source>
        <dbReference type="ARBA" id="ARBA00023239"/>
    </source>
</evidence>
<evidence type="ECO:0000256" key="2">
    <source>
        <dbReference type="ARBA" id="ARBA00022723"/>
    </source>
</evidence>
<dbReference type="GO" id="GO:0016846">
    <property type="term" value="F:carbon-sulfur lyase activity"/>
    <property type="evidence" value="ECO:0007669"/>
    <property type="project" value="InterPro"/>
</dbReference>
<reference evidence="6" key="1">
    <citation type="submission" date="2020-12" db="EMBL/GenBank/DDBJ databases">
        <title>The genome sequence of Inhella sp. 1Y17.</title>
        <authorList>
            <person name="Liu Y."/>
        </authorList>
    </citation>
    <scope>NUCLEOTIDE SEQUENCE</scope>
    <source>
        <strain evidence="6">1Y17</strain>
    </source>
</reference>
<keyword evidence="4" id="KW-0456">Lyase</keyword>
<dbReference type="Proteomes" id="UP000613266">
    <property type="component" value="Unassembled WGS sequence"/>
</dbReference>
<organism evidence="6 7">
    <name type="scientific">Inhella proteolytica</name>
    <dbReference type="NCBI Taxonomy" id="2795029"/>
    <lineage>
        <taxon>Bacteria</taxon>
        <taxon>Pseudomonadati</taxon>
        <taxon>Pseudomonadota</taxon>
        <taxon>Betaproteobacteria</taxon>
        <taxon>Burkholderiales</taxon>
        <taxon>Sphaerotilaceae</taxon>
        <taxon>Inhella</taxon>
    </lineage>
</organism>
<dbReference type="PANTHER" id="PTHR33337">
    <property type="entry name" value="GFA DOMAIN-CONTAINING PROTEIN"/>
    <property type="match status" value="1"/>
</dbReference>
<evidence type="ECO:0000256" key="3">
    <source>
        <dbReference type="ARBA" id="ARBA00022833"/>
    </source>
</evidence>
<comment type="similarity">
    <text evidence="1">Belongs to the Gfa family.</text>
</comment>
<feature type="domain" description="CENP-V/GFA" evidence="5">
    <location>
        <begin position="2"/>
        <end position="118"/>
    </location>
</feature>
<dbReference type="InterPro" id="IPR006913">
    <property type="entry name" value="CENP-V/GFA"/>
</dbReference>
<keyword evidence="2" id="KW-0479">Metal-binding</keyword>
<dbReference type="PROSITE" id="PS51891">
    <property type="entry name" value="CENP_V_GFA"/>
    <property type="match status" value="1"/>
</dbReference>
<name>A0A931J072_9BURK</name>
<dbReference type="RefSeq" id="WP_198110807.1">
    <property type="nucleotide sequence ID" value="NZ_JAEDAK010000005.1"/>
</dbReference>
<dbReference type="InterPro" id="IPR011057">
    <property type="entry name" value="Mss4-like_sf"/>
</dbReference>
<proteinExistence type="inferred from homology"/>
<gene>
    <name evidence="6" type="ORF">I7X39_09010</name>
</gene>
<dbReference type="Gene3D" id="3.90.1590.10">
    <property type="entry name" value="glutathione-dependent formaldehyde- activating enzyme (gfa)"/>
    <property type="match status" value="1"/>
</dbReference>
<evidence type="ECO:0000256" key="1">
    <source>
        <dbReference type="ARBA" id="ARBA00005495"/>
    </source>
</evidence>
<keyword evidence="3" id="KW-0862">Zinc</keyword>
<keyword evidence="7" id="KW-1185">Reference proteome</keyword>
<comment type="caution">
    <text evidence="6">The sequence shown here is derived from an EMBL/GenBank/DDBJ whole genome shotgun (WGS) entry which is preliminary data.</text>
</comment>